<dbReference type="Proteomes" id="UP000507222">
    <property type="component" value="Unassembled WGS sequence"/>
</dbReference>
<dbReference type="AlphaFoldDB" id="A0A6J5TNC8"/>
<dbReference type="EMBL" id="CAEKDK010000001">
    <property type="protein sequence ID" value="CAB4265192.1"/>
    <property type="molecule type" value="Genomic_DNA"/>
</dbReference>
<evidence type="ECO:0000256" key="1">
    <source>
        <dbReference type="SAM" id="MobiDB-lite"/>
    </source>
</evidence>
<protein>
    <submittedName>
        <fullName evidence="2">Uncharacterized protein</fullName>
    </submittedName>
</protein>
<reference evidence="2 3" key="1">
    <citation type="submission" date="2020-05" db="EMBL/GenBank/DDBJ databases">
        <authorList>
            <person name="Campoy J."/>
            <person name="Schneeberger K."/>
            <person name="Spophaly S."/>
        </authorList>
    </citation>
    <scope>NUCLEOTIDE SEQUENCE [LARGE SCALE GENOMIC DNA]</scope>
    <source>
        <strain evidence="2">PruArmRojPasFocal</strain>
    </source>
</reference>
<organism evidence="2 3">
    <name type="scientific">Prunus armeniaca</name>
    <name type="common">Apricot</name>
    <name type="synonym">Armeniaca vulgaris</name>
    <dbReference type="NCBI Taxonomy" id="36596"/>
    <lineage>
        <taxon>Eukaryota</taxon>
        <taxon>Viridiplantae</taxon>
        <taxon>Streptophyta</taxon>
        <taxon>Embryophyta</taxon>
        <taxon>Tracheophyta</taxon>
        <taxon>Spermatophyta</taxon>
        <taxon>Magnoliopsida</taxon>
        <taxon>eudicotyledons</taxon>
        <taxon>Gunneridae</taxon>
        <taxon>Pentapetalae</taxon>
        <taxon>rosids</taxon>
        <taxon>fabids</taxon>
        <taxon>Rosales</taxon>
        <taxon>Rosaceae</taxon>
        <taxon>Amygdaloideae</taxon>
        <taxon>Amygdaleae</taxon>
        <taxon>Prunus</taxon>
    </lineage>
</organism>
<name>A0A6J5TNC8_PRUAR</name>
<evidence type="ECO:0000313" key="2">
    <source>
        <dbReference type="EMBL" id="CAB4265192.1"/>
    </source>
</evidence>
<evidence type="ECO:0000313" key="3">
    <source>
        <dbReference type="Proteomes" id="UP000507222"/>
    </source>
</evidence>
<feature type="region of interest" description="Disordered" evidence="1">
    <location>
        <begin position="1"/>
        <end position="22"/>
    </location>
</feature>
<gene>
    <name evidence="2" type="ORF">CURHAP_LOCUS7278</name>
</gene>
<sequence>MNVEGKRTGERTNEKVSELLDEEKMKRRQGEGGLGGTLGEMRTVNALTLSLSLGECFKRESILWYARICHSFSWTWRLSIAH</sequence>
<accession>A0A6J5TNC8</accession>
<proteinExistence type="predicted"/>